<dbReference type="EMBL" id="BK015882">
    <property type="protein sequence ID" value="DAD71488.1"/>
    <property type="molecule type" value="Genomic_DNA"/>
</dbReference>
<proteinExistence type="predicted"/>
<protein>
    <submittedName>
        <fullName evidence="1">Uncharacterized protein</fullName>
    </submittedName>
</protein>
<name>A0A8S5LNM4_9CAUD</name>
<sequence length="117" mass="13684">MLLLGNQLVLNNSFHGLIFVSLSAKQLNVVKTLSIEPISKFASKIFFNKVFNLSRRIVVQTIDQQKLSRIHVVPLLAYCLRRMFYYLHIHYSICVNKIQLNYKNSKLQYSITVTYCK</sequence>
<evidence type="ECO:0000313" key="1">
    <source>
        <dbReference type="EMBL" id="DAD71488.1"/>
    </source>
</evidence>
<organism evidence="1">
    <name type="scientific">Siphoviridae sp. ctsf32</name>
    <dbReference type="NCBI Taxonomy" id="2827594"/>
    <lineage>
        <taxon>Viruses</taxon>
        <taxon>Duplodnaviria</taxon>
        <taxon>Heunggongvirae</taxon>
        <taxon>Uroviricota</taxon>
        <taxon>Caudoviricetes</taxon>
    </lineage>
</organism>
<accession>A0A8S5LNM4</accession>
<reference evidence="1" key="1">
    <citation type="journal article" date="2021" name="Proc. Natl. Acad. Sci. U.S.A.">
        <title>A Catalog of Tens of Thousands of Viruses from Human Metagenomes Reveals Hidden Associations with Chronic Diseases.</title>
        <authorList>
            <person name="Tisza M.J."/>
            <person name="Buck C.B."/>
        </authorList>
    </citation>
    <scope>NUCLEOTIDE SEQUENCE</scope>
    <source>
        <strain evidence="1">Ctsf32</strain>
    </source>
</reference>